<dbReference type="PANTHER" id="PTHR47690">
    <property type="entry name" value="GLUCOKINASE"/>
    <property type="match status" value="1"/>
</dbReference>
<dbReference type="NCBIfam" id="TIGR00749">
    <property type="entry name" value="glk"/>
    <property type="match status" value="1"/>
</dbReference>
<keyword evidence="3" id="KW-0963">Cytoplasm</keyword>
<proteinExistence type="inferred from homology"/>
<dbReference type="SUPFAM" id="SSF53067">
    <property type="entry name" value="Actin-like ATPase domain"/>
    <property type="match status" value="1"/>
</dbReference>
<name>A0A561QR83_9HYPH</name>
<comment type="similarity">
    <text evidence="3 4">Belongs to the bacterial glucokinase family.</text>
</comment>
<dbReference type="InterPro" id="IPR003836">
    <property type="entry name" value="Glucokinase"/>
</dbReference>
<dbReference type="CDD" id="cd24008">
    <property type="entry name" value="ASKHA_NBD_GLK"/>
    <property type="match status" value="1"/>
</dbReference>
<keyword evidence="3" id="KW-0547">Nucleotide-binding</keyword>
<evidence type="ECO:0000256" key="4">
    <source>
        <dbReference type="RuleBase" id="RU004046"/>
    </source>
</evidence>
<dbReference type="OrthoDB" id="9800595at2"/>
<dbReference type="GO" id="GO:0005536">
    <property type="term" value="F:D-glucose binding"/>
    <property type="evidence" value="ECO:0007669"/>
    <property type="project" value="InterPro"/>
</dbReference>
<protein>
    <recommendedName>
        <fullName evidence="3">Glucokinase</fullName>
        <ecNumber evidence="3">2.7.1.2</ecNumber>
    </recommendedName>
    <alternativeName>
        <fullName evidence="3">Glucose kinase</fullName>
    </alternativeName>
</protein>
<dbReference type="GO" id="GO:0004340">
    <property type="term" value="F:glucokinase activity"/>
    <property type="evidence" value="ECO:0007669"/>
    <property type="project" value="UniProtKB-UniRule"/>
</dbReference>
<dbReference type="GO" id="GO:0006096">
    <property type="term" value="P:glycolytic process"/>
    <property type="evidence" value="ECO:0007669"/>
    <property type="project" value="UniProtKB-UniRule"/>
</dbReference>
<dbReference type="Gene3D" id="3.30.420.40">
    <property type="match status" value="1"/>
</dbReference>
<accession>A0A561QR83</accession>
<keyword evidence="6" id="KW-1185">Reference proteome</keyword>
<dbReference type="AlphaFoldDB" id="A0A561QR83"/>
<dbReference type="PANTHER" id="PTHR47690:SF1">
    <property type="entry name" value="GLUCOKINASE"/>
    <property type="match status" value="1"/>
</dbReference>
<dbReference type="InterPro" id="IPR050201">
    <property type="entry name" value="Bacterial_glucokinase"/>
</dbReference>
<dbReference type="Proteomes" id="UP000320653">
    <property type="component" value="Unassembled WGS sequence"/>
</dbReference>
<feature type="binding site" evidence="3">
    <location>
        <begin position="16"/>
        <end position="21"/>
    </location>
    <ligand>
        <name>ATP</name>
        <dbReference type="ChEBI" id="CHEBI:30616"/>
    </ligand>
</feature>
<keyword evidence="3" id="KW-0324">Glycolysis</keyword>
<dbReference type="Pfam" id="PF02685">
    <property type="entry name" value="Glucokinase"/>
    <property type="match status" value="1"/>
</dbReference>
<dbReference type="EC" id="2.7.1.2" evidence="3"/>
<dbReference type="Gene3D" id="3.40.367.20">
    <property type="match status" value="1"/>
</dbReference>
<organism evidence="5 6">
    <name type="scientific">Neorhizobium alkalisoli</name>
    <dbReference type="NCBI Taxonomy" id="528178"/>
    <lineage>
        <taxon>Bacteria</taxon>
        <taxon>Pseudomonadati</taxon>
        <taxon>Pseudomonadota</taxon>
        <taxon>Alphaproteobacteria</taxon>
        <taxon>Hyphomicrobiales</taxon>
        <taxon>Rhizobiaceae</taxon>
        <taxon>Rhizobium/Agrobacterium group</taxon>
        <taxon>Neorhizobium</taxon>
    </lineage>
</organism>
<dbReference type="InterPro" id="IPR043129">
    <property type="entry name" value="ATPase_NBD"/>
</dbReference>
<evidence type="ECO:0000256" key="3">
    <source>
        <dbReference type="HAMAP-Rule" id="MF_00524"/>
    </source>
</evidence>
<sequence length="339" mass="36269">MSDAQSDKLAFPILIGDIGGTNARFSVLIDAESEPENFPTVQTADFATIDEAIEAVVLKAVSKKPKSAILAIAGPIDGDEIDLTNCDWVVRPKKMISELGFDEVAVLNDFEAQALAVASLTHEDREPIGTLTEATDASRVVLGPGTGLGVAGLVHARNTWFPVPGEGGHVDIGPRSERDLQVFPHLRTIEGRVSAEEIISGRGLVNIYQAVCKADGLEPILKTPPEVTEQGLSGENSQAAETIDLFVGYLGRLAGDLALIFMARGGIFLGGGISPKIIDALRKPRFRAEFEDKAPHTELMKTIPTFVVTHPQAALAGLSSFARTPQSYGISLDGRHWQR</sequence>
<dbReference type="NCBIfam" id="NF001417">
    <property type="entry name" value="PRK00292.1-4"/>
    <property type="match status" value="1"/>
</dbReference>
<comment type="caution">
    <text evidence="5">The sequence shown here is derived from an EMBL/GenBank/DDBJ whole genome shotgun (WGS) entry which is preliminary data.</text>
</comment>
<gene>
    <name evidence="3" type="primary">glk</name>
    <name evidence="5" type="ORF">FHW37_104171</name>
</gene>
<dbReference type="GO" id="GO:0005829">
    <property type="term" value="C:cytosol"/>
    <property type="evidence" value="ECO:0007669"/>
    <property type="project" value="TreeGrafter"/>
</dbReference>
<evidence type="ECO:0000313" key="5">
    <source>
        <dbReference type="EMBL" id="TWF52903.1"/>
    </source>
</evidence>
<dbReference type="GO" id="GO:0005524">
    <property type="term" value="F:ATP binding"/>
    <property type="evidence" value="ECO:0007669"/>
    <property type="project" value="UniProtKB-UniRule"/>
</dbReference>
<dbReference type="RefSeq" id="WP_145638330.1">
    <property type="nucleotide sequence ID" value="NZ_VIWP01000004.1"/>
</dbReference>
<evidence type="ECO:0000256" key="2">
    <source>
        <dbReference type="ARBA" id="ARBA00022777"/>
    </source>
</evidence>
<evidence type="ECO:0000313" key="6">
    <source>
        <dbReference type="Proteomes" id="UP000320653"/>
    </source>
</evidence>
<keyword evidence="2 3" id="KW-0418">Kinase</keyword>
<keyword evidence="3" id="KW-0067">ATP-binding</keyword>
<keyword evidence="1 3" id="KW-0808">Transferase</keyword>
<evidence type="ECO:0000256" key="1">
    <source>
        <dbReference type="ARBA" id="ARBA00022679"/>
    </source>
</evidence>
<comment type="catalytic activity">
    <reaction evidence="3">
        <text>D-glucose + ATP = D-glucose 6-phosphate + ADP + H(+)</text>
        <dbReference type="Rhea" id="RHEA:17825"/>
        <dbReference type="ChEBI" id="CHEBI:4167"/>
        <dbReference type="ChEBI" id="CHEBI:15378"/>
        <dbReference type="ChEBI" id="CHEBI:30616"/>
        <dbReference type="ChEBI" id="CHEBI:61548"/>
        <dbReference type="ChEBI" id="CHEBI:456216"/>
        <dbReference type="EC" id="2.7.1.2"/>
    </reaction>
</comment>
<dbReference type="HAMAP" id="MF_00524">
    <property type="entry name" value="Glucokinase"/>
    <property type="match status" value="1"/>
</dbReference>
<comment type="subcellular location">
    <subcellularLocation>
        <location evidence="3">Cytoplasm</location>
    </subcellularLocation>
</comment>
<reference evidence="5 6" key="1">
    <citation type="submission" date="2019-06" db="EMBL/GenBank/DDBJ databases">
        <title>Sorghum-associated microbial communities from plants grown in Nebraska, USA.</title>
        <authorList>
            <person name="Schachtman D."/>
        </authorList>
    </citation>
    <scope>NUCLEOTIDE SEQUENCE [LARGE SCALE GENOMIC DNA]</scope>
    <source>
        <strain evidence="5 6">1225</strain>
    </source>
</reference>
<dbReference type="EMBL" id="VIWP01000004">
    <property type="protein sequence ID" value="TWF52903.1"/>
    <property type="molecule type" value="Genomic_DNA"/>
</dbReference>